<keyword evidence="6 12" id="KW-0067">ATP-binding</keyword>
<gene>
    <name evidence="12" type="primary">proS</name>
    <name evidence="14" type="ORF">L0M99_05545</name>
</gene>
<dbReference type="InterPro" id="IPR045864">
    <property type="entry name" value="aa-tRNA-synth_II/BPL/LPL"/>
</dbReference>
<evidence type="ECO:0000256" key="8">
    <source>
        <dbReference type="ARBA" id="ARBA00023146"/>
    </source>
</evidence>
<comment type="caution">
    <text evidence="14">The sequence shown here is derived from an EMBL/GenBank/DDBJ whole genome shotgun (WGS) entry which is preliminary data.</text>
</comment>
<dbReference type="InterPro" id="IPR036754">
    <property type="entry name" value="YbaK/aa-tRNA-synt-asso_dom_sf"/>
</dbReference>
<evidence type="ECO:0000313" key="14">
    <source>
        <dbReference type="EMBL" id="MCG4617954.1"/>
    </source>
</evidence>
<evidence type="ECO:0000256" key="3">
    <source>
        <dbReference type="ARBA" id="ARBA00022490"/>
    </source>
</evidence>
<comment type="similarity">
    <text evidence="11 12">Belongs to the class-II aminoacyl-tRNA synthetase family. ProS type 1 subfamily.</text>
</comment>
<dbReference type="GO" id="GO:0002161">
    <property type="term" value="F:aminoacyl-tRNA deacylase activity"/>
    <property type="evidence" value="ECO:0007669"/>
    <property type="project" value="InterPro"/>
</dbReference>
<keyword evidence="4 12" id="KW-0436">Ligase</keyword>
<dbReference type="InterPro" id="IPR023717">
    <property type="entry name" value="Pro-tRNA-Synthase_IIa_type1"/>
</dbReference>
<dbReference type="InterPro" id="IPR006195">
    <property type="entry name" value="aa-tRNA-synth_II"/>
</dbReference>
<dbReference type="InterPro" id="IPR050062">
    <property type="entry name" value="Pro-tRNA_synthetase"/>
</dbReference>
<dbReference type="SUPFAM" id="SSF55826">
    <property type="entry name" value="YbaK/ProRS associated domain"/>
    <property type="match status" value="1"/>
</dbReference>
<dbReference type="InterPro" id="IPR044140">
    <property type="entry name" value="ProRS_anticodon_short"/>
</dbReference>
<protein>
    <recommendedName>
        <fullName evidence="12">Proline--tRNA ligase</fullName>
        <ecNumber evidence="12">6.1.1.15</ecNumber>
    </recommendedName>
    <alternativeName>
        <fullName evidence="12">Prolyl-tRNA synthetase</fullName>
        <shortName evidence="12">ProRS</shortName>
    </alternativeName>
</protein>
<organism evidence="14 15">
    <name type="scientific">Varibaculum cambriense</name>
    <dbReference type="NCBI Taxonomy" id="184870"/>
    <lineage>
        <taxon>Bacteria</taxon>
        <taxon>Bacillati</taxon>
        <taxon>Actinomycetota</taxon>
        <taxon>Actinomycetes</taxon>
        <taxon>Actinomycetales</taxon>
        <taxon>Actinomycetaceae</taxon>
        <taxon>Varibaculum</taxon>
    </lineage>
</organism>
<evidence type="ECO:0000256" key="7">
    <source>
        <dbReference type="ARBA" id="ARBA00022917"/>
    </source>
</evidence>
<reference evidence="14" key="1">
    <citation type="submission" date="2022-01" db="EMBL/GenBank/DDBJ databases">
        <title>Collection of gut derived symbiotic bacterial strains cultured from healthy donors.</title>
        <authorList>
            <person name="Lin H."/>
            <person name="Kohout C."/>
            <person name="Waligurski E."/>
            <person name="Pamer E.G."/>
        </authorList>
    </citation>
    <scope>NUCLEOTIDE SEQUENCE</scope>
    <source>
        <strain evidence="14">DFI.7.46</strain>
    </source>
</reference>
<dbReference type="AlphaFoldDB" id="A0AAJ1BBR0"/>
<evidence type="ECO:0000256" key="11">
    <source>
        <dbReference type="ARBA" id="ARBA00060755"/>
    </source>
</evidence>
<dbReference type="CDD" id="cd00779">
    <property type="entry name" value="ProRS_core_prok"/>
    <property type="match status" value="1"/>
</dbReference>
<dbReference type="EMBL" id="JAKNHJ010000009">
    <property type="protein sequence ID" value="MCG4617954.1"/>
    <property type="molecule type" value="Genomic_DNA"/>
</dbReference>
<feature type="domain" description="Aminoacyl-transfer RNA synthetases class-II family profile" evidence="13">
    <location>
        <begin position="35"/>
        <end position="495"/>
    </location>
</feature>
<dbReference type="Pfam" id="PF00587">
    <property type="entry name" value="tRNA-synt_2b"/>
    <property type="match status" value="1"/>
</dbReference>
<dbReference type="GO" id="GO:0004827">
    <property type="term" value="F:proline-tRNA ligase activity"/>
    <property type="evidence" value="ECO:0007669"/>
    <property type="project" value="UniProtKB-UniRule"/>
</dbReference>
<evidence type="ECO:0000256" key="12">
    <source>
        <dbReference type="HAMAP-Rule" id="MF_01569"/>
    </source>
</evidence>
<dbReference type="GO" id="GO:0005829">
    <property type="term" value="C:cytosol"/>
    <property type="evidence" value="ECO:0007669"/>
    <property type="project" value="TreeGrafter"/>
</dbReference>
<evidence type="ECO:0000256" key="2">
    <source>
        <dbReference type="ARBA" id="ARBA00011738"/>
    </source>
</evidence>
<dbReference type="Pfam" id="PF03129">
    <property type="entry name" value="HGTP_anticodon"/>
    <property type="match status" value="1"/>
</dbReference>
<proteinExistence type="inferred from homology"/>
<dbReference type="InterPro" id="IPR002314">
    <property type="entry name" value="aa-tRNA-synt_IIb"/>
</dbReference>
<dbReference type="HAMAP" id="MF_01569">
    <property type="entry name" value="Pro_tRNA_synth_type1"/>
    <property type="match status" value="1"/>
</dbReference>
<dbReference type="FunFam" id="3.30.930.10:FF:000066">
    <property type="entry name" value="Proline--tRNA ligase"/>
    <property type="match status" value="1"/>
</dbReference>
<keyword evidence="8 12" id="KW-0030">Aminoacyl-tRNA synthetase</keyword>
<dbReference type="InterPro" id="IPR033730">
    <property type="entry name" value="ProRS_core_prok"/>
</dbReference>
<keyword evidence="7 12" id="KW-0648">Protein biosynthesis</keyword>
<dbReference type="CDD" id="cd00861">
    <property type="entry name" value="ProRS_anticodon_short"/>
    <property type="match status" value="1"/>
</dbReference>
<evidence type="ECO:0000256" key="5">
    <source>
        <dbReference type="ARBA" id="ARBA00022741"/>
    </source>
</evidence>
<dbReference type="PRINTS" id="PR01046">
    <property type="entry name" value="TRNASYNTHPRO"/>
</dbReference>
<evidence type="ECO:0000313" key="15">
    <source>
        <dbReference type="Proteomes" id="UP001200537"/>
    </source>
</evidence>
<keyword evidence="3 12" id="KW-0963">Cytoplasm</keyword>
<comment type="catalytic activity">
    <reaction evidence="9 12">
        <text>tRNA(Pro) + L-proline + ATP = L-prolyl-tRNA(Pro) + AMP + diphosphate</text>
        <dbReference type="Rhea" id="RHEA:14305"/>
        <dbReference type="Rhea" id="RHEA-COMP:9700"/>
        <dbReference type="Rhea" id="RHEA-COMP:9702"/>
        <dbReference type="ChEBI" id="CHEBI:30616"/>
        <dbReference type="ChEBI" id="CHEBI:33019"/>
        <dbReference type="ChEBI" id="CHEBI:60039"/>
        <dbReference type="ChEBI" id="CHEBI:78442"/>
        <dbReference type="ChEBI" id="CHEBI:78532"/>
        <dbReference type="ChEBI" id="CHEBI:456215"/>
        <dbReference type="EC" id="6.1.1.15"/>
    </reaction>
</comment>
<dbReference type="Gene3D" id="3.30.930.10">
    <property type="entry name" value="Bira Bifunctional Protein, Domain 2"/>
    <property type="match status" value="2"/>
</dbReference>
<keyword evidence="5 12" id="KW-0547">Nucleotide-binding</keyword>
<dbReference type="PANTHER" id="PTHR42753:SF2">
    <property type="entry name" value="PROLINE--TRNA LIGASE"/>
    <property type="match status" value="1"/>
</dbReference>
<dbReference type="NCBIfam" id="TIGR00409">
    <property type="entry name" value="proS_fam_II"/>
    <property type="match status" value="1"/>
</dbReference>
<dbReference type="EC" id="6.1.1.15" evidence="12"/>
<dbReference type="GO" id="GO:0006433">
    <property type="term" value="P:prolyl-tRNA aminoacylation"/>
    <property type="evidence" value="ECO:0007669"/>
    <property type="project" value="UniProtKB-UniRule"/>
</dbReference>
<dbReference type="InterPro" id="IPR004500">
    <property type="entry name" value="Pro-tRNA-synth_IIa_bac-type"/>
</dbReference>
<dbReference type="NCBIfam" id="NF006625">
    <property type="entry name" value="PRK09194.1"/>
    <property type="match status" value="1"/>
</dbReference>
<comment type="subcellular location">
    <subcellularLocation>
        <location evidence="1 12">Cytoplasm</location>
    </subcellularLocation>
</comment>
<evidence type="ECO:0000256" key="6">
    <source>
        <dbReference type="ARBA" id="ARBA00022840"/>
    </source>
</evidence>
<sequence>MAYNMSTYFVRTLREDPVDAEVDSHKLLVRAGYIRRAAPGIYTWTPLGLRTIRRVEQVVREEMDRIGALEVAFPALLPREPYEATNRWEEFGPSLFKLQDRKGADYLLAPTHEEMFTLLVKDFYSSYKDLPVVLYQIKEKYRDEARPRAGLIRGREFIMKDAYSFNIDDEGLEASYQQQRRAYQRIYSRLGLDFVICSAMAGAMGGSRSEEFIFPCAIGEDTFVRSEGGYAANVEAVTTIAPEPQDYSQLPAAIERKTPGAHTIEALVDYSNEHFPREDGRAWTKADTLKAFMVAATYADGKREVLLLGVPGDREIDMRRLEASLGADVEMATPEDMAAYPNIVPGFTGPTCAGPDHPDRKINEDGNISGSPRCLLDPRVVEGTEWIAGAGKEDTHLYHLVAGRDFRADGFIEAAEVRDGDPAPDGSGALQTARGIEIGHIFALGTKYSEALGLNVLDQNGKSQVVTMGSYGIGVSRVMAAIAEEYHDEVGLKWPTNVAPFQVHALVTGKGTELFEAAQTLGDQLTAAGIDTLIDDRKKVSAGVKFKDAELLGMPWLVVIGRGLKEGTVEVRCRATGERREIAVVDAFQYVNDQVHQDLAEAYARAEKIVPAAAAAGSEEE</sequence>
<dbReference type="GO" id="GO:0005524">
    <property type="term" value="F:ATP binding"/>
    <property type="evidence" value="ECO:0007669"/>
    <property type="project" value="UniProtKB-UniRule"/>
</dbReference>
<evidence type="ECO:0000256" key="9">
    <source>
        <dbReference type="ARBA" id="ARBA00047671"/>
    </source>
</evidence>
<dbReference type="PROSITE" id="PS50862">
    <property type="entry name" value="AA_TRNA_LIGASE_II"/>
    <property type="match status" value="1"/>
</dbReference>
<comment type="domain">
    <text evidence="12">Consists of three domains: the N-terminal catalytic domain, the editing domain and the C-terminal anticodon-binding domain.</text>
</comment>
<dbReference type="SUPFAM" id="SSF52954">
    <property type="entry name" value="Class II aaRS ABD-related"/>
    <property type="match status" value="1"/>
</dbReference>
<dbReference type="FunFam" id="3.30.930.10:FF:000065">
    <property type="entry name" value="Proline--tRNA ligase"/>
    <property type="match status" value="1"/>
</dbReference>
<dbReference type="InterPro" id="IPR007214">
    <property type="entry name" value="YbaK/aa-tRNA-synth-assoc-dom"/>
</dbReference>
<dbReference type="Pfam" id="PF04073">
    <property type="entry name" value="tRNA_edit"/>
    <property type="match status" value="1"/>
</dbReference>
<dbReference type="RefSeq" id="WP_238128025.1">
    <property type="nucleotide sequence ID" value="NZ_JAHAIN010000032.1"/>
</dbReference>
<name>A0AAJ1BBR0_9ACTO</name>
<dbReference type="InterPro" id="IPR036621">
    <property type="entry name" value="Anticodon-bd_dom_sf"/>
</dbReference>
<comment type="function">
    <text evidence="10 12">Catalyzes the attachment of proline to tRNA(Pro) in a two-step reaction: proline is first activated by ATP to form Pro-AMP and then transferred to the acceptor end of tRNA(Pro). As ProRS can inadvertently accommodate and process non-cognate amino acids such as alanine and cysteine, to avoid such errors it has two additional distinct editing activities against alanine. One activity is designated as 'pretransfer' editing and involves the tRNA(Pro)-independent hydrolysis of activated Ala-AMP. The other activity is designated 'posttransfer' editing and involves deacylation of mischarged Ala-tRNA(Pro). The misacylated Cys-tRNA(Pro) is not edited by ProRS.</text>
</comment>
<dbReference type="PANTHER" id="PTHR42753">
    <property type="entry name" value="MITOCHONDRIAL RIBOSOME PROTEIN L39/PROLYL-TRNA LIGASE FAMILY MEMBER"/>
    <property type="match status" value="1"/>
</dbReference>
<dbReference type="Gene3D" id="3.40.50.800">
    <property type="entry name" value="Anticodon-binding domain"/>
    <property type="match status" value="1"/>
</dbReference>
<dbReference type="InterPro" id="IPR004154">
    <property type="entry name" value="Anticodon-bd"/>
</dbReference>
<accession>A0AAJ1BBR0</accession>
<evidence type="ECO:0000256" key="1">
    <source>
        <dbReference type="ARBA" id="ARBA00004496"/>
    </source>
</evidence>
<evidence type="ECO:0000256" key="10">
    <source>
        <dbReference type="ARBA" id="ARBA00053664"/>
    </source>
</evidence>
<dbReference type="InterPro" id="IPR002316">
    <property type="entry name" value="Pro-tRNA-ligase_IIa"/>
</dbReference>
<dbReference type="SUPFAM" id="SSF55681">
    <property type="entry name" value="Class II aaRS and biotin synthetases"/>
    <property type="match status" value="1"/>
</dbReference>
<dbReference type="Proteomes" id="UP001200537">
    <property type="component" value="Unassembled WGS sequence"/>
</dbReference>
<evidence type="ECO:0000256" key="4">
    <source>
        <dbReference type="ARBA" id="ARBA00022598"/>
    </source>
</evidence>
<evidence type="ECO:0000259" key="13">
    <source>
        <dbReference type="PROSITE" id="PS50862"/>
    </source>
</evidence>
<comment type="subunit">
    <text evidence="2 12">Homodimer.</text>
</comment>